<dbReference type="RefSeq" id="WP_086942048.1">
    <property type="nucleotide sequence ID" value="NZ_FONM01000001.1"/>
</dbReference>
<dbReference type="AlphaFoldDB" id="A0A1W1IDU3"/>
<dbReference type="Pfam" id="PF02900">
    <property type="entry name" value="LigB"/>
    <property type="match status" value="1"/>
</dbReference>
<keyword evidence="3" id="KW-1185">Reference proteome</keyword>
<dbReference type="GO" id="GO:0008198">
    <property type="term" value="F:ferrous iron binding"/>
    <property type="evidence" value="ECO:0007669"/>
    <property type="project" value="InterPro"/>
</dbReference>
<accession>A0A1W1IDU3</accession>
<organism evidence="2 3">
    <name type="scientific">Trichococcus pasteurii</name>
    <dbReference type="NCBI Taxonomy" id="43064"/>
    <lineage>
        <taxon>Bacteria</taxon>
        <taxon>Bacillati</taxon>
        <taxon>Bacillota</taxon>
        <taxon>Bacilli</taxon>
        <taxon>Lactobacillales</taxon>
        <taxon>Carnobacteriaceae</taxon>
        <taxon>Trichococcus</taxon>
    </lineage>
</organism>
<dbReference type="GO" id="GO:0016702">
    <property type="term" value="F:oxidoreductase activity, acting on single donors with incorporation of molecular oxygen, incorporation of two atoms of oxygen"/>
    <property type="evidence" value="ECO:0007669"/>
    <property type="project" value="UniProtKB-ARBA"/>
</dbReference>
<dbReference type="Gene3D" id="3.40.830.10">
    <property type="entry name" value="LigB-like"/>
    <property type="match status" value="2"/>
</dbReference>
<dbReference type="InterPro" id="IPR004183">
    <property type="entry name" value="Xdiol_dOase_suB"/>
</dbReference>
<proteinExistence type="predicted"/>
<dbReference type="SUPFAM" id="SSF53213">
    <property type="entry name" value="LigB-like"/>
    <property type="match status" value="1"/>
</dbReference>
<dbReference type="NCBIfam" id="TIGR04336">
    <property type="entry name" value="AmmeMemoSam_B"/>
    <property type="match status" value="1"/>
</dbReference>
<reference evidence="3" key="1">
    <citation type="submission" date="2016-04" db="EMBL/GenBank/DDBJ databases">
        <authorList>
            <person name="Strepis N."/>
        </authorList>
    </citation>
    <scope>NUCLEOTIDE SEQUENCE [LARGE SCALE GENOMIC DNA]</scope>
</reference>
<gene>
    <name evidence="2" type="ORF">TPAS_874</name>
</gene>
<evidence type="ECO:0000259" key="1">
    <source>
        <dbReference type="Pfam" id="PF02900"/>
    </source>
</evidence>
<evidence type="ECO:0000313" key="3">
    <source>
        <dbReference type="Proteomes" id="UP000195985"/>
    </source>
</evidence>
<feature type="domain" description="Extradiol ring-cleavage dioxygenase class III enzyme subunit B" evidence="1">
    <location>
        <begin position="57"/>
        <end position="198"/>
    </location>
</feature>
<sequence length="216" mass="23930">MLVFGVISPHPPLIIPEIGGKDIERVKRTVSAMESAAERLSVAKPDRLLIISPHEGHGFEVPLHYLDRQLPPNLETEKILVTVPSYEHYYEWGKRYGGACDQSDLRTAIIASADLSHVLKPDGPYGYHSAGPFFDKLVIKAIKEKDAGQLLRLDGGFLERAAECGLRSILFLMGAFEGREYEAEVLSYEGPFGVGYLVATFMPSESEEQIKVARSL</sequence>
<name>A0A1W1IDU3_9LACT</name>
<dbReference type="Proteomes" id="UP000195985">
    <property type="component" value="Unassembled WGS sequence"/>
</dbReference>
<evidence type="ECO:0000313" key="2">
    <source>
        <dbReference type="EMBL" id="SLM51198.1"/>
    </source>
</evidence>
<dbReference type="EMBL" id="FWEY01000002">
    <property type="protein sequence ID" value="SLM51198.1"/>
    <property type="molecule type" value="Genomic_DNA"/>
</dbReference>
<protein>
    <submittedName>
        <fullName evidence="2">Ammememosam b: ammememoradisam system protein b</fullName>
    </submittedName>
</protein>
<dbReference type="STRING" id="43064.SAMN04488086_10161"/>
<dbReference type="OrthoDB" id="159752at2"/>
<dbReference type="CDD" id="cd07951">
    <property type="entry name" value="ED_3B_N_AMMECR1"/>
    <property type="match status" value="1"/>
</dbReference>